<evidence type="ECO:0000256" key="7">
    <source>
        <dbReference type="ARBA" id="ARBA00025737"/>
    </source>
</evidence>
<gene>
    <name evidence="11" type="ORF">MVEN_01368300</name>
</gene>
<evidence type="ECO:0000256" key="2">
    <source>
        <dbReference type="ARBA" id="ARBA00022559"/>
    </source>
</evidence>
<dbReference type="InterPro" id="IPR011008">
    <property type="entry name" value="Dimeric_a/b-barrel"/>
</dbReference>
<evidence type="ECO:0000256" key="4">
    <source>
        <dbReference type="ARBA" id="ARBA00022723"/>
    </source>
</evidence>
<evidence type="ECO:0000259" key="10">
    <source>
        <dbReference type="Pfam" id="PF21105"/>
    </source>
</evidence>
<dbReference type="EMBL" id="JACAZI010000011">
    <property type="protein sequence ID" value="KAF7348508.1"/>
    <property type="molecule type" value="Genomic_DNA"/>
</dbReference>
<dbReference type="InterPro" id="IPR006314">
    <property type="entry name" value="Dyp_peroxidase"/>
</dbReference>
<reference evidence="11" key="1">
    <citation type="submission" date="2020-05" db="EMBL/GenBank/DDBJ databases">
        <title>Mycena genomes resolve the evolution of fungal bioluminescence.</title>
        <authorList>
            <person name="Tsai I.J."/>
        </authorList>
    </citation>
    <scope>NUCLEOTIDE SEQUENCE</scope>
    <source>
        <strain evidence="11">CCC161011</strain>
    </source>
</reference>
<comment type="cofactor">
    <cofactor evidence="1">
        <name>heme b</name>
        <dbReference type="ChEBI" id="CHEBI:60344"/>
    </cofactor>
</comment>
<comment type="caution">
    <text evidence="11">The sequence shown here is derived from an EMBL/GenBank/DDBJ whole genome shotgun (WGS) entry which is preliminary data.</text>
</comment>
<evidence type="ECO:0000256" key="1">
    <source>
        <dbReference type="ARBA" id="ARBA00001970"/>
    </source>
</evidence>
<keyword evidence="12" id="KW-1185">Reference proteome</keyword>
<comment type="similarity">
    <text evidence="7">Belongs to the DyP-type peroxidase family.</text>
</comment>
<dbReference type="OrthoDB" id="3207336at2759"/>
<keyword evidence="3" id="KW-0349">Heme</keyword>
<dbReference type="AlphaFoldDB" id="A0A8H7CV49"/>
<keyword evidence="9" id="KW-0732">Signal</keyword>
<evidence type="ECO:0000256" key="8">
    <source>
        <dbReference type="SAM" id="MobiDB-lite"/>
    </source>
</evidence>
<dbReference type="PROSITE" id="PS51404">
    <property type="entry name" value="DYP_PEROXIDASE"/>
    <property type="match status" value="1"/>
</dbReference>
<evidence type="ECO:0000313" key="12">
    <source>
        <dbReference type="Proteomes" id="UP000620124"/>
    </source>
</evidence>
<dbReference type="PANTHER" id="PTHR30521">
    <property type="entry name" value="DEFERROCHELATASE/PEROXIDASE"/>
    <property type="match status" value="1"/>
</dbReference>
<keyword evidence="2 11" id="KW-0575">Peroxidase</keyword>
<dbReference type="NCBIfam" id="TIGR01413">
    <property type="entry name" value="Dyp_perox_fam"/>
    <property type="match status" value="1"/>
</dbReference>
<organism evidence="11 12">
    <name type="scientific">Mycena venus</name>
    <dbReference type="NCBI Taxonomy" id="2733690"/>
    <lineage>
        <taxon>Eukaryota</taxon>
        <taxon>Fungi</taxon>
        <taxon>Dikarya</taxon>
        <taxon>Basidiomycota</taxon>
        <taxon>Agaricomycotina</taxon>
        <taxon>Agaricomycetes</taxon>
        <taxon>Agaricomycetidae</taxon>
        <taxon>Agaricales</taxon>
        <taxon>Marasmiineae</taxon>
        <taxon>Mycenaceae</taxon>
        <taxon>Mycena</taxon>
    </lineage>
</organism>
<protein>
    <submittedName>
        <fullName evidence="11">DyP-type peroxidase</fullName>
    </submittedName>
</protein>
<evidence type="ECO:0000256" key="3">
    <source>
        <dbReference type="ARBA" id="ARBA00022617"/>
    </source>
</evidence>
<feature type="chain" id="PRO_5034180854" evidence="9">
    <location>
        <begin position="21"/>
        <end position="516"/>
    </location>
</feature>
<dbReference type="GO" id="GO:0005829">
    <property type="term" value="C:cytosol"/>
    <property type="evidence" value="ECO:0007669"/>
    <property type="project" value="TreeGrafter"/>
</dbReference>
<dbReference type="PANTHER" id="PTHR30521:SF4">
    <property type="entry name" value="DEFERROCHELATASE"/>
    <property type="match status" value="1"/>
</dbReference>
<accession>A0A8H7CV49</accession>
<evidence type="ECO:0000256" key="9">
    <source>
        <dbReference type="SAM" id="SignalP"/>
    </source>
</evidence>
<evidence type="ECO:0000313" key="11">
    <source>
        <dbReference type="EMBL" id="KAF7348508.1"/>
    </source>
</evidence>
<keyword evidence="5" id="KW-0560">Oxidoreductase</keyword>
<keyword evidence="6" id="KW-0408">Iron</keyword>
<evidence type="ECO:0000256" key="6">
    <source>
        <dbReference type="ARBA" id="ARBA00023004"/>
    </source>
</evidence>
<dbReference type="GO" id="GO:0004601">
    <property type="term" value="F:peroxidase activity"/>
    <property type="evidence" value="ECO:0007669"/>
    <property type="project" value="UniProtKB-KW"/>
</dbReference>
<dbReference type="SUPFAM" id="SSF54909">
    <property type="entry name" value="Dimeric alpha+beta barrel"/>
    <property type="match status" value="2"/>
</dbReference>
<dbReference type="Pfam" id="PF21105">
    <property type="entry name" value="DyP_N"/>
    <property type="match status" value="1"/>
</dbReference>
<feature type="compositionally biased region" description="Low complexity" evidence="8">
    <location>
        <begin position="332"/>
        <end position="366"/>
    </location>
</feature>
<name>A0A8H7CV49_9AGAR</name>
<feature type="region of interest" description="Disordered" evidence="8">
    <location>
        <begin position="330"/>
        <end position="370"/>
    </location>
</feature>
<feature type="signal peptide" evidence="9">
    <location>
        <begin position="1"/>
        <end position="20"/>
    </location>
</feature>
<dbReference type="GO" id="GO:0020037">
    <property type="term" value="F:heme binding"/>
    <property type="evidence" value="ECO:0007669"/>
    <property type="project" value="InterPro"/>
</dbReference>
<dbReference type="InterPro" id="IPR049509">
    <property type="entry name" value="DyP_N"/>
</dbReference>
<keyword evidence="4" id="KW-0479">Metal-binding</keyword>
<sequence length="516" mass="54599">MKLSINFVSMIILFSGLVSALERHDSSSAFKHRRGPLKPRRTSSLLINPDAQPDLPTAEAATAAAAAAGLNLDDIQGDVLVGMKKNQELFYFFSIANATDFKPKLASDILPLITTTSQLLDVSTQPITAINIAFSQTGLTSLGVTDALGDSAFAGGQLKDLKALGDPSSTNWVPEFAGTGIHGVILFASDSVDNINSAVSSLEAALGDSITKVYSLQAAARPGAEAGHEHFGFLDGISNPAVSGFTTNPMPGQSVISAGSILVGETGDTVTTRPAWAKDGSFLVFRQLQQLVPEFNKFLTDNPIIEDGLTAEQGLGAPWRAYGWPLEERMVPPSTSPRSLTTPHSAPTPPGTTTLPLRTRTRSSPLIRPDAPSLLTSVKRVPVPIWVLPKRPYTTSCAQEFHTGLKYNFSTVSDDEAASSTTSTERGLAFVAYQSNINNGFRFLQQTWANSANFVHAGVGLDPVIGALAGAQRVIAGLDPTNSTKTTTLTTDFVVSRGGEYFFSPSLSAIASTLSV</sequence>
<dbReference type="GO" id="GO:0046872">
    <property type="term" value="F:metal ion binding"/>
    <property type="evidence" value="ECO:0007669"/>
    <property type="project" value="UniProtKB-KW"/>
</dbReference>
<dbReference type="Proteomes" id="UP000620124">
    <property type="component" value="Unassembled WGS sequence"/>
</dbReference>
<feature type="domain" description="DyP dimeric alpha+beta barrel" evidence="10">
    <location>
        <begin position="74"/>
        <end position="222"/>
    </location>
</feature>
<feature type="compositionally biased region" description="Basic residues" evidence="8">
    <location>
        <begin position="30"/>
        <end position="41"/>
    </location>
</feature>
<proteinExistence type="inferred from homology"/>
<evidence type="ECO:0000256" key="5">
    <source>
        <dbReference type="ARBA" id="ARBA00023002"/>
    </source>
</evidence>
<feature type="region of interest" description="Disordered" evidence="8">
    <location>
        <begin position="29"/>
        <end position="50"/>
    </location>
</feature>